<dbReference type="InterPro" id="IPR036505">
    <property type="entry name" value="Amidase/PGRP_sf"/>
</dbReference>
<evidence type="ECO:0000313" key="3">
    <source>
        <dbReference type="Ensembl" id="ENSOMEP00000032089.1"/>
    </source>
</evidence>
<dbReference type="AlphaFoldDB" id="A0A3B3DRN0"/>
<dbReference type="CDD" id="cd06583">
    <property type="entry name" value="PGRP"/>
    <property type="match status" value="1"/>
</dbReference>
<dbReference type="Pfam" id="PF01510">
    <property type="entry name" value="Amidase_2"/>
    <property type="match status" value="1"/>
</dbReference>
<dbReference type="InterPro" id="IPR002502">
    <property type="entry name" value="Amidase_domain"/>
</dbReference>
<dbReference type="GeneTree" id="ENSGT00940000158718"/>
<dbReference type="InterPro" id="IPR015510">
    <property type="entry name" value="PGRP"/>
</dbReference>
<evidence type="ECO:0000313" key="4">
    <source>
        <dbReference type="Proteomes" id="UP000261560"/>
    </source>
</evidence>
<dbReference type="Proteomes" id="UP000261560">
    <property type="component" value="Unplaced"/>
</dbReference>
<name>A0A3B3DRN0_ORYME</name>
<dbReference type="InterPro" id="IPR006619">
    <property type="entry name" value="PGRP_domain_met/bac"/>
</dbReference>
<dbReference type="PANTHER" id="PTHR11022">
    <property type="entry name" value="PEPTIDOGLYCAN RECOGNITION PROTEIN"/>
    <property type="match status" value="1"/>
</dbReference>
<organism evidence="3 4">
    <name type="scientific">Oryzias melastigma</name>
    <name type="common">Marine medaka</name>
    <dbReference type="NCBI Taxonomy" id="30732"/>
    <lineage>
        <taxon>Eukaryota</taxon>
        <taxon>Metazoa</taxon>
        <taxon>Chordata</taxon>
        <taxon>Craniata</taxon>
        <taxon>Vertebrata</taxon>
        <taxon>Euteleostomi</taxon>
        <taxon>Actinopterygii</taxon>
        <taxon>Neopterygii</taxon>
        <taxon>Teleostei</taxon>
        <taxon>Neoteleostei</taxon>
        <taxon>Acanthomorphata</taxon>
        <taxon>Ovalentaria</taxon>
        <taxon>Atherinomorphae</taxon>
        <taxon>Beloniformes</taxon>
        <taxon>Adrianichthyidae</taxon>
        <taxon>Oryziinae</taxon>
        <taxon>Oryzias</taxon>
    </lineage>
</organism>
<dbReference type="Ensembl" id="ENSOMET00000023947.1">
    <property type="protein sequence ID" value="ENSOMEP00000032089.1"/>
    <property type="gene ID" value="ENSOMEG00000017311.1"/>
</dbReference>
<dbReference type="SMART" id="SM00701">
    <property type="entry name" value="PGRP"/>
    <property type="match status" value="1"/>
</dbReference>
<proteinExistence type="inferred from homology"/>
<reference evidence="3" key="2">
    <citation type="submission" date="2025-09" db="UniProtKB">
        <authorList>
            <consortium name="Ensembl"/>
        </authorList>
    </citation>
    <scope>IDENTIFICATION</scope>
</reference>
<dbReference type="PANTHER" id="PTHR11022:SF66">
    <property type="entry name" value="N-ACETYLMURAMOYL-L-ALANINE AMIDASE"/>
    <property type="match status" value="1"/>
</dbReference>
<feature type="domain" description="Peptidoglycan recognition protein family" evidence="2">
    <location>
        <begin position="39"/>
        <end position="175"/>
    </location>
</feature>
<dbReference type="PaxDb" id="30732-ENSOMEP00000032089"/>
<comment type="similarity">
    <text evidence="1">Belongs to the N-acetylmuramoyl-L-alanine amidase 2 family.</text>
</comment>
<keyword evidence="4" id="KW-1185">Reference proteome</keyword>
<dbReference type="Gene3D" id="3.40.80.10">
    <property type="entry name" value="Peptidoglycan recognition protein-like"/>
    <property type="match status" value="1"/>
</dbReference>
<dbReference type="SUPFAM" id="SSF55846">
    <property type="entry name" value="N-acetylmuramoyl-L-alanine amidase-like"/>
    <property type="match status" value="1"/>
</dbReference>
<reference evidence="3" key="1">
    <citation type="submission" date="2025-08" db="UniProtKB">
        <authorList>
            <consortium name="Ensembl"/>
        </authorList>
    </citation>
    <scope>IDENTIFICATION</scope>
</reference>
<protein>
    <recommendedName>
        <fullName evidence="2">Peptidoglycan recognition protein family domain-containing protein</fullName>
    </recommendedName>
</protein>
<evidence type="ECO:0000259" key="2">
    <source>
        <dbReference type="SMART" id="SM00701"/>
    </source>
</evidence>
<dbReference type="GO" id="GO:0008270">
    <property type="term" value="F:zinc ion binding"/>
    <property type="evidence" value="ECO:0007669"/>
    <property type="project" value="InterPro"/>
</dbReference>
<sequence>MCCPSDVFIPDPIHPGHSQREPQHPLLPPALLPVFSSVPLFLVQTTWLVSPQSCTPFLSFVLKLFCHTSHLTLFSTHSNLDDMIETKSCSLLHIYTFFVVGSDGYIYEGRGWTYRGSHTRGRNSVGYGVAVIGNYTASLPSRHATHLLRDRLAQCAVDGGALAANFSILGHRQVVNYTTCPGDAFFDEIKTWKHFRE</sequence>
<dbReference type="GO" id="GO:0009253">
    <property type="term" value="P:peptidoglycan catabolic process"/>
    <property type="evidence" value="ECO:0007669"/>
    <property type="project" value="InterPro"/>
</dbReference>
<dbReference type="GO" id="GO:0008745">
    <property type="term" value="F:N-acetylmuramoyl-L-alanine amidase activity"/>
    <property type="evidence" value="ECO:0007669"/>
    <property type="project" value="InterPro"/>
</dbReference>
<dbReference type="STRING" id="30732.ENSOMEP00000032089"/>
<accession>A0A3B3DRN0</accession>
<evidence type="ECO:0000256" key="1">
    <source>
        <dbReference type="ARBA" id="ARBA00007553"/>
    </source>
</evidence>